<evidence type="ECO:0000313" key="1">
    <source>
        <dbReference type="EMBL" id="OBZ67728.1"/>
    </source>
</evidence>
<comment type="caution">
    <text evidence="1">The sequence shown here is derived from an EMBL/GenBank/DDBJ whole genome shotgun (WGS) entry which is preliminary data.</text>
</comment>
<sequence length="74" mass="7982">MIYAHVNALMLGSSRFGTKTAVHVHVSDIPNEASLPLRSTSELQTQIDSSDGLLSLHPFLTCSSSHDAPNHQVL</sequence>
<proteinExistence type="predicted"/>
<dbReference type="EMBL" id="LUGG01000023">
    <property type="protein sequence ID" value="OBZ67728.1"/>
    <property type="molecule type" value="Genomic_DNA"/>
</dbReference>
<name>A0A1C7LT67_GRIFR</name>
<reference evidence="1 2" key="1">
    <citation type="submission" date="2016-03" db="EMBL/GenBank/DDBJ databases">
        <title>Whole genome sequencing of Grifola frondosa 9006-11.</title>
        <authorList>
            <person name="Min B."/>
            <person name="Park H."/>
            <person name="Kim J.-G."/>
            <person name="Cho H."/>
            <person name="Oh Y.-L."/>
            <person name="Kong W.-S."/>
            <person name="Choi I.-G."/>
        </authorList>
    </citation>
    <scope>NUCLEOTIDE SEQUENCE [LARGE SCALE GENOMIC DNA]</scope>
    <source>
        <strain evidence="1 2">9006-11</strain>
    </source>
</reference>
<keyword evidence="2" id="KW-1185">Reference proteome</keyword>
<evidence type="ECO:0000313" key="2">
    <source>
        <dbReference type="Proteomes" id="UP000092993"/>
    </source>
</evidence>
<dbReference type="AlphaFoldDB" id="A0A1C7LT67"/>
<gene>
    <name evidence="1" type="ORF">A0H81_12116</name>
</gene>
<organism evidence="1 2">
    <name type="scientific">Grifola frondosa</name>
    <name type="common">Maitake</name>
    <name type="synonym">Polyporus frondosus</name>
    <dbReference type="NCBI Taxonomy" id="5627"/>
    <lineage>
        <taxon>Eukaryota</taxon>
        <taxon>Fungi</taxon>
        <taxon>Dikarya</taxon>
        <taxon>Basidiomycota</taxon>
        <taxon>Agaricomycotina</taxon>
        <taxon>Agaricomycetes</taxon>
        <taxon>Polyporales</taxon>
        <taxon>Grifolaceae</taxon>
        <taxon>Grifola</taxon>
    </lineage>
</organism>
<dbReference type="Proteomes" id="UP000092993">
    <property type="component" value="Unassembled WGS sequence"/>
</dbReference>
<protein>
    <submittedName>
        <fullName evidence="1">Uncharacterized protein</fullName>
    </submittedName>
</protein>
<accession>A0A1C7LT67</accession>